<dbReference type="InterPro" id="IPR006176">
    <property type="entry name" value="3-OHacyl-CoA_DH_NAD-bd"/>
</dbReference>
<protein>
    <submittedName>
        <fullName evidence="5">3-hydroxyacyl-CoA dehydrogenase NAD-binding domain-containing protein</fullName>
    </submittedName>
</protein>
<dbReference type="InterPro" id="IPR022694">
    <property type="entry name" value="3-OHacyl-CoA_DH"/>
</dbReference>
<sequence>MKIAIIGMGSMGPGMAARLARGGHSVAGYDISATAQERAMGLMPMIGAALDALEIADQGTQVKMANSLAEAVQGAGLVIENLPENIETKAELYMDLEPLIGRDTIIASDTSGIPVSKLQAYLTNPARFVGMHWSNPPHIVPMIEVIGGEQTATGTVAAIRDLIRDLGLLPVVLKRDVPGFVENRVLYALLRECVDLVESGVIEAEDMDTCVNWGIGFKLAAIGPMRLLDMAGLDIYNSVASFLNQELCDRQDVSPMVADKTAQGHLGMKSGQGLFPYTEDELRELPAARGRKLVALRRVLEGEE</sequence>
<proteinExistence type="inferred from homology"/>
<keyword evidence="6" id="KW-1185">Reference proteome</keyword>
<dbReference type="EMBL" id="JASMWN010000028">
    <property type="protein sequence ID" value="MDU9006707.1"/>
    <property type="molecule type" value="Genomic_DNA"/>
</dbReference>
<dbReference type="Gene3D" id="1.10.1040.10">
    <property type="entry name" value="N-(1-d-carboxylethyl)-l-norvaline Dehydrogenase, domain 2"/>
    <property type="match status" value="1"/>
</dbReference>
<evidence type="ECO:0000256" key="1">
    <source>
        <dbReference type="ARBA" id="ARBA00009463"/>
    </source>
</evidence>
<evidence type="ECO:0000313" key="6">
    <source>
        <dbReference type="Proteomes" id="UP001255416"/>
    </source>
</evidence>
<gene>
    <name evidence="5" type="ORF">QO231_22985</name>
</gene>
<evidence type="ECO:0000259" key="3">
    <source>
        <dbReference type="Pfam" id="PF00725"/>
    </source>
</evidence>
<evidence type="ECO:0000256" key="2">
    <source>
        <dbReference type="ARBA" id="ARBA00023002"/>
    </source>
</evidence>
<dbReference type="PANTHER" id="PTHR48075">
    <property type="entry name" value="3-HYDROXYACYL-COA DEHYDROGENASE FAMILY PROTEIN"/>
    <property type="match status" value="1"/>
</dbReference>
<keyword evidence="2" id="KW-0560">Oxidoreductase</keyword>
<dbReference type="Proteomes" id="UP001255416">
    <property type="component" value="Unassembled WGS sequence"/>
</dbReference>
<feature type="domain" description="3-hydroxyacyl-CoA dehydrogenase C-terminal" evidence="3">
    <location>
        <begin position="179"/>
        <end position="275"/>
    </location>
</feature>
<feature type="domain" description="3-hydroxyacyl-CoA dehydrogenase NAD binding" evidence="4">
    <location>
        <begin position="2"/>
        <end position="175"/>
    </location>
</feature>
<dbReference type="PIRSF" id="PIRSF000105">
    <property type="entry name" value="HCDH"/>
    <property type="match status" value="1"/>
</dbReference>
<accession>A0ABU3VKJ6</accession>
<evidence type="ECO:0000259" key="4">
    <source>
        <dbReference type="Pfam" id="PF02737"/>
    </source>
</evidence>
<dbReference type="SUPFAM" id="SSF51735">
    <property type="entry name" value="NAD(P)-binding Rossmann-fold domains"/>
    <property type="match status" value="1"/>
</dbReference>
<organism evidence="5 6">
    <name type="scientific">Sedimentitalea todarodis</name>
    <dbReference type="NCBI Taxonomy" id="1631240"/>
    <lineage>
        <taxon>Bacteria</taxon>
        <taxon>Pseudomonadati</taxon>
        <taxon>Pseudomonadota</taxon>
        <taxon>Alphaproteobacteria</taxon>
        <taxon>Rhodobacterales</taxon>
        <taxon>Paracoccaceae</taxon>
        <taxon>Sedimentitalea</taxon>
    </lineage>
</organism>
<dbReference type="Pfam" id="PF00725">
    <property type="entry name" value="3HCDH"/>
    <property type="match status" value="1"/>
</dbReference>
<dbReference type="Gene3D" id="3.40.50.720">
    <property type="entry name" value="NAD(P)-binding Rossmann-like Domain"/>
    <property type="match status" value="1"/>
</dbReference>
<dbReference type="SUPFAM" id="SSF48179">
    <property type="entry name" value="6-phosphogluconate dehydrogenase C-terminal domain-like"/>
    <property type="match status" value="1"/>
</dbReference>
<dbReference type="Pfam" id="PF02737">
    <property type="entry name" value="3HCDH_N"/>
    <property type="match status" value="1"/>
</dbReference>
<dbReference type="InterPro" id="IPR008927">
    <property type="entry name" value="6-PGluconate_DH-like_C_sf"/>
</dbReference>
<dbReference type="InterPro" id="IPR053562">
    <property type="entry name" value="3-Hydroxyacyl-CoA_DH-like"/>
</dbReference>
<name>A0ABU3VKJ6_9RHOB</name>
<dbReference type="InterPro" id="IPR006180">
    <property type="entry name" value="3-OHacyl-CoA_DH_CS"/>
</dbReference>
<dbReference type="PROSITE" id="PS00067">
    <property type="entry name" value="3HCDH"/>
    <property type="match status" value="1"/>
</dbReference>
<dbReference type="InterPro" id="IPR006108">
    <property type="entry name" value="3HC_DH_C"/>
</dbReference>
<dbReference type="RefSeq" id="WP_316781990.1">
    <property type="nucleotide sequence ID" value="NZ_JASMWN010000028.1"/>
</dbReference>
<dbReference type="InterPro" id="IPR036291">
    <property type="entry name" value="NAD(P)-bd_dom_sf"/>
</dbReference>
<reference evidence="6" key="1">
    <citation type="submission" date="2023-05" db="EMBL/GenBank/DDBJ databases">
        <title>Sedimentitalea sp. nov. JM2-8.</title>
        <authorList>
            <person name="Huang J."/>
        </authorList>
    </citation>
    <scope>NUCLEOTIDE SEQUENCE [LARGE SCALE GENOMIC DNA]</scope>
    <source>
        <strain evidence="6">KHS03</strain>
    </source>
</reference>
<comment type="similarity">
    <text evidence="1">Belongs to the 3-hydroxyacyl-CoA dehydrogenase family.</text>
</comment>
<dbReference type="NCBIfam" id="NF042925">
    <property type="entry name" value="FHMPC_DH"/>
    <property type="match status" value="1"/>
</dbReference>
<comment type="caution">
    <text evidence="5">The sequence shown here is derived from an EMBL/GenBank/DDBJ whole genome shotgun (WGS) entry which is preliminary data.</text>
</comment>
<dbReference type="InterPro" id="IPR013328">
    <property type="entry name" value="6PGD_dom2"/>
</dbReference>
<dbReference type="PANTHER" id="PTHR48075:SF5">
    <property type="entry name" value="3-HYDROXYBUTYRYL-COA DEHYDROGENASE"/>
    <property type="match status" value="1"/>
</dbReference>
<evidence type="ECO:0000313" key="5">
    <source>
        <dbReference type="EMBL" id="MDU9006707.1"/>
    </source>
</evidence>